<dbReference type="PANTHER" id="PTHR30570">
    <property type="entry name" value="PERIPLASMIC PHOSPHATE BINDING COMPONENT OF PHOSPHATE ABC TRANSPORTER"/>
    <property type="match status" value="1"/>
</dbReference>
<keyword evidence="8" id="KW-0449">Lipoprotein</keyword>
<dbReference type="RefSeq" id="WP_186851803.1">
    <property type="nucleotide sequence ID" value="NZ_JACOPO010000001.1"/>
</dbReference>
<reference evidence="10" key="1">
    <citation type="submission" date="2020-08" db="EMBL/GenBank/DDBJ databases">
        <title>Genome public.</title>
        <authorList>
            <person name="Liu C."/>
            <person name="Sun Q."/>
        </authorList>
    </citation>
    <scope>NUCLEOTIDE SEQUENCE</scope>
    <source>
        <strain evidence="10">NSJ-23</strain>
    </source>
</reference>
<sequence length="705" mass="78195">MKQWKKLLPALLSLALLVSCGPKRPGTDTSVGDVSAPGTADPFVFTRDSLPRLDGSTSTAPMAQAMCAVLLGEGREQVADLVQFSRTTQSYRNLMAGAADLLLAAEPAPEVAQELKQEGEWLLTPFATDALVFVVNEDNPVDSLTTEQVRKIYTGQITNWKEVGGEDLDIIPFQRNSEAGSQTLMEKLVMGGLEMMDAPEAWVPDSMMGLLEAVREYDNSPSAIGYTVYYYANDMEMAKGLKVLTIDGVSPSAEAIQAGEYPFLNPYYVAMAKDRPQDDPTHILYDWLLGPDGRRLAEELGYVPASDAGEPLIPVEVDWSKLDEQEKPLPDIGGRWYQERVEQLRPSQEYGQLVPFEGAAGYFSWQADNWPETLIGLMTTGGKVVMDPVCSEISRLYYTDDAGDSQTLPVWELEKGDPERGSPGNGALIALAAQDGSWVTEFRYWGVKGTPVGIFAGDGHKLYLLRQEDGTEKASWSWDQLGIARPESFPWFTGDAYETAQWYDGGFFLGCWGENWDKALFLDPETGEVTALAAQDWYDRIQKRYQDTLWWDSKTDGQGQVTLTYGTDSFTFPSPLPEEEFPYVTGGDRVIFNDTQGDRCAVSLLNGQEVLPAQDGQVEALQGDEASWLAVRKDQGRQWNIYDWKGELSCTLEGEEDSWLSLSGPLLELRCRNYTAYYEPESGTCVFRTWFSLGDRGGEAQEPAG</sequence>
<comment type="subunit">
    <text evidence="4">The complex is composed of two ATP-binding proteins (PstB), two transmembrane proteins (PstC and PstA) and a solute-binding protein (PstS).</text>
</comment>
<evidence type="ECO:0000256" key="3">
    <source>
        <dbReference type="ARBA" id="ARBA00008725"/>
    </source>
</evidence>
<dbReference type="Proteomes" id="UP000628736">
    <property type="component" value="Unassembled WGS sequence"/>
</dbReference>
<dbReference type="AlphaFoldDB" id="A0A8J6J6E5"/>
<evidence type="ECO:0000256" key="4">
    <source>
        <dbReference type="ARBA" id="ARBA00011529"/>
    </source>
</evidence>
<dbReference type="GO" id="GO:0006817">
    <property type="term" value="P:phosphate ion transport"/>
    <property type="evidence" value="ECO:0007669"/>
    <property type="project" value="UniProtKB-KW"/>
</dbReference>
<keyword evidence="7" id="KW-0564">Palmitate</keyword>
<dbReference type="GO" id="GO:0005886">
    <property type="term" value="C:plasma membrane"/>
    <property type="evidence" value="ECO:0007669"/>
    <property type="project" value="UniProtKB-SubCell"/>
</dbReference>
<dbReference type="EMBL" id="JACOPO010000001">
    <property type="protein sequence ID" value="MBC5721272.1"/>
    <property type="molecule type" value="Genomic_DNA"/>
</dbReference>
<gene>
    <name evidence="10" type="ORF">H8S11_00305</name>
</gene>
<keyword evidence="5" id="KW-0813">Transport</keyword>
<dbReference type="InterPro" id="IPR050811">
    <property type="entry name" value="Phosphate_ABC_transporter"/>
</dbReference>
<comment type="subcellular location">
    <subcellularLocation>
        <location evidence="2">Cell membrane</location>
        <topology evidence="2">Lipid-anchor</topology>
    </subcellularLocation>
</comment>
<keyword evidence="5" id="KW-0592">Phosphate transport</keyword>
<name>A0A8J6J6E5_9FIRM</name>
<evidence type="ECO:0000256" key="6">
    <source>
        <dbReference type="ARBA" id="ARBA00022729"/>
    </source>
</evidence>
<evidence type="ECO:0000256" key="5">
    <source>
        <dbReference type="ARBA" id="ARBA00022592"/>
    </source>
</evidence>
<comment type="caution">
    <text evidence="10">The sequence shown here is derived from an EMBL/GenBank/DDBJ whole genome shotgun (WGS) entry which is preliminary data.</text>
</comment>
<organism evidence="10 11">
    <name type="scientific">Flintibacter hominis</name>
    <dbReference type="NCBI Taxonomy" id="2763048"/>
    <lineage>
        <taxon>Bacteria</taxon>
        <taxon>Bacillati</taxon>
        <taxon>Bacillota</taxon>
        <taxon>Clostridia</taxon>
        <taxon>Eubacteriales</taxon>
        <taxon>Flintibacter</taxon>
    </lineage>
</organism>
<dbReference type="InterPro" id="IPR024370">
    <property type="entry name" value="PBP_domain"/>
</dbReference>
<feature type="domain" description="PBP" evidence="9">
    <location>
        <begin position="54"/>
        <end position="274"/>
    </location>
</feature>
<evidence type="ECO:0000313" key="11">
    <source>
        <dbReference type="Proteomes" id="UP000628736"/>
    </source>
</evidence>
<comment type="similarity">
    <text evidence="3">Belongs to the PstS family.</text>
</comment>
<dbReference type="SUPFAM" id="SSF53850">
    <property type="entry name" value="Periplasmic binding protein-like II"/>
    <property type="match status" value="1"/>
</dbReference>
<evidence type="ECO:0000256" key="2">
    <source>
        <dbReference type="ARBA" id="ARBA00004193"/>
    </source>
</evidence>
<evidence type="ECO:0000256" key="8">
    <source>
        <dbReference type="ARBA" id="ARBA00023288"/>
    </source>
</evidence>
<protein>
    <submittedName>
        <fullName evidence="10">Substrate-binding domain-containing protein</fullName>
    </submittedName>
</protein>
<comment type="function">
    <text evidence="1">Part of the ABC transporter complex PstSACB involved in phosphate import.</text>
</comment>
<dbReference type="Pfam" id="PF12849">
    <property type="entry name" value="PBP_like_2"/>
    <property type="match status" value="1"/>
</dbReference>
<dbReference type="Gene3D" id="3.40.190.10">
    <property type="entry name" value="Periplasmic binding protein-like II"/>
    <property type="match status" value="2"/>
</dbReference>
<keyword evidence="11" id="KW-1185">Reference proteome</keyword>
<proteinExistence type="inferred from homology"/>
<dbReference type="PROSITE" id="PS51257">
    <property type="entry name" value="PROKAR_LIPOPROTEIN"/>
    <property type="match status" value="1"/>
</dbReference>
<evidence type="ECO:0000256" key="1">
    <source>
        <dbReference type="ARBA" id="ARBA00002841"/>
    </source>
</evidence>
<dbReference type="PANTHER" id="PTHR30570:SF1">
    <property type="entry name" value="PHOSPHATE-BINDING PROTEIN PSTS"/>
    <property type="match status" value="1"/>
</dbReference>
<evidence type="ECO:0000313" key="10">
    <source>
        <dbReference type="EMBL" id="MBC5721272.1"/>
    </source>
</evidence>
<evidence type="ECO:0000259" key="9">
    <source>
        <dbReference type="Pfam" id="PF12849"/>
    </source>
</evidence>
<evidence type="ECO:0000256" key="7">
    <source>
        <dbReference type="ARBA" id="ARBA00023139"/>
    </source>
</evidence>
<accession>A0A8J6J6E5</accession>
<keyword evidence="6" id="KW-0732">Signal</keyword>